<evidence type="ECO:0000313" key="2">
    <source>
        <dbReference type="EMBL" id="RAW22503.1"/>
    </source>
</evidence>
<reference evidence="2 4" key="1">
    <citation type="submission" date="2018-01" db="EMBL/GenBank/DDBJ databases">
        <title>Draft genome of the strawberry crown rot pathogen Phytophthora cactorum.</title>
        <authorList>
            <person name="Armitage A.D."/>
            <person name="Lysoe E."/>
            <person name="Nellist C.F."/>
            <person name="Harrison R.J."/>
            <person name="Brurberg M.B."/>
        </authorList>
    </citation>
    <scope>NUCLEOTIDE SEQUENCE [LARGE SCALE GENOMIC DNA]</scope>
    <source>
        <strain evidence="2 4">10300</strain>
    </source>
</reference>
<protein>
    <submittedName>
        <fullName evidence="2">Uncharacterized protein</fullName>
    </submittedName>
</protein>
<dbReference type="OrthoDB" id="129330at2759"/>
<accession>A0A329RCX3</accession>
<keyword evidence="4" id="KW-1185">Reference proteome</keyword>
<evidence type="ECO:0000313" key="3">
    <source>
        <dbReference type="EMBL" id="RAW24186.1"/>
    </source>
</evidence>
<gene>
    <name evidence="3" type="ORF">PC110_g19382</name>
    <name evidence="2" type="ORF">PC110_g21056</name>
</gene>
<evidence type="ECO:0000313" key="4">
    <source>
        <dbReference type="Proteomes" id="UP000251314"/>
    </source>
</evidence>
<dbReference type="VEuPathDB" id="FungiDB:PC110_g21056"/>
<name>A0A329RCX3_9STRA</name>
<organism evidence="2 4">
    <name type="scientific">Phytophthora cactorum</name>
    <dbReference type="NCBI Taxonomy" id="29920"/>
    <lineage>
        <taxon>Eukaryota</taxon>
        <taxon>Sar</taxon>
        <taxon>Stramenopiles</taxon>
        <taxon>Oomycota</taxon>
        <taxon>Peronosporomycetes</taxon>
        <taxon>Peronosporales</taxon>
        <taxon>Peronosporaceae</taxon>
        <taxon>Phytophthora</taxon>
    </lineage>
</organism>
<feature type="region of interest" description="Disordered" evidence="1">
    <location>
        <begin position="248"/>
        <end position="267"/>
    </location>
</feature>
<feature type="region of interest" description="Disordered" evidence="1">
    <location>
        <begin position="214"/>
        <end position="243"/>
    </location>
</feature>
<proteinExistence type="predicted"/>
<dbReference type="EMBL" id="MJFZ01000922">
    <property type="protein sequence ID" value="RAW24186.1"/>
    <property type="molecule type" value="Genomic_DNA"/>
</dbReference>
<comment type="caution">
    <text evidence="2">The sequence shown here is derived from an EMBL/GenBank/DDBJ whole genome shotgun (WGS) entry which is preliminary data.</text>
</comment>
<evidence type="ECO:0000256" key="1">
    <source>
        <dbReference type="SAM" id="MobiDB-lite"/>
    </source>
</evidence>
<dbReference type="Proteomes" id="UP000251314">
    <property type="component" value="Unassembled WGS sequence"/>
</dbReference>
<dbReference type="VEuPathDB" id="FungiDB:PC110_g19382"/>
<sequence length="472" mass="53840">MASLACNLTNRQEIAGPLAALYLLRESCCYSSATCVNLPLDSMLEQLMCKDPYPCNLTVTETSGITDHQVQVASALDDYIFRPLKLEALSVYEFWMKFFRAKRGESTRDDSCFLSGYPLFSNHRVGSRRKQIVPSISGPRMPLVDENTPIDVRAKRSRIALVLFKPFRSIENLQGGDKSSDDDRKAAYADWEPRQTSFTRTIIGNMDDYFKGCSSKPKEVEGTISDSDEENNSEADSIEWETDEQMDPFADTTSMNGDSPDDNESERGEIEMLETDQLDPVHFPSSPKSNDHVKGILNTFSDLGMLTARATHMVSHLEPEPHQFDTNQCTSRSESNPFQLEDLQKWVHNRDTDNYGNERINPTADEQSTEAVELLNDVLLEENICWTEITPSDNVRGEIRRYASIVDVSRAYTLNRLQHVAFVIIETALLRRWKNMEERRNQNSAKSEFEEQLRNNQLHFFLVALGVREKVE</sequence>
<feature type="compositionally biased region" description="Acidic residues" evidence="1">
    <location>
        <begin position="226"/>
        <end position="243"/>
    </location>
</feature>
<dbReference type="AlphaFoldDB" id="A0A329RCX3"/>
<dbReference type="STRING" id="29920.A0A329RCX3"/>
<dbReference type="EMBL" id="MJFZ01001295">
    <property type="protein sequence ID" value="RAW22503.1"/>
    <property type="molecule type" value="Genomic_DNA"/>
</dbReference>